<keyword evidence="2" id="KW-1185">Reference proteome</keyword>
<organism evidence="1 2">
    <name type="scientific">Dokdonia ponticola</name>
    <dbReference type="NCBI Taxonomy" id="2041041"/>
    <lineage>
        <taxon>Bacteria</taxon>
        <taxon>Pseudomonadati</taxon>
        <taxon>Bacteroidota</taxon>
        <taxon>Flavobacteriia</taxon>
        <taxon>Flavobacteriales</taxon>
        <taxon>Flavobacteriaceae</taxon>
        <taxon>Dokdonia</taxon>
    </lineage>
</organism>
<sequence length="47" mass="5260">MTTEEIARLQELKARIQGCPEGCTMEVLGLPLLEEFLALLIKEEDNA</sequence>
<gene>
    <name evidence="1" type="ORF">ACFO3O_19930</name>
</gene>
<dbReference type="RefSeq" id="WP_379982140.1">
    <property type="nucleotide sequence ID" value="NZ_JBHSFV010000016.1"/>
</dbReference>
<evidence type="ECO:0000313" key="2">
    <source>
        <dbReference type="Proteomes" id="UP001596043"/>
    </source>
</evidence>
<dbReference type="Proteomes" id="UP001596043">
    <property type="component" value="Unassembled WGS sequence"/>
</dbReference>
<protein>
    <submittedName>
        <fullName evidence="1">Uncharacterized protein</fullName>
    </submittedName>
</protein>
<accession>A0ABV9I1A1</accession>
<name>A0ABV9I1A1_9FLAO</name>
<evidence type="ECO:0000313" key="1">
    <source>
        <dbReference type="EMBL" id="MFC4636187.1"/>
    </source>
</evidence>
<proteinExistence type="predicted"/>
<reference evidence="2" key="1">
    <citation type="journal article" date="2019" name="Int. J. Syst. Evol. Microbiol.">
        <title>The Global Catalogue of Microorganisms (GCM) 10K type strain sequencing project: providing services to taxonomists for standard genome sequencing and annotation.</title>
        <authorList>
            <consortium name="The Broad Institute Genomics Platform"/>
            <consortium name="The Broad Institute Genome Sequencing Center for Infectious Disease"/>
            <person name="Wu L."/>
            <person name="Ma J."/>
        </authorList>
    </citation>
    <scope>NUCLEOTIDE SEQUENCE [LARGE SCALE GENOMIC DNA]</scope>
    <source>
        <strain evidence="2">YJ-61-S</strain>
    </source>
</reference>
<dbReference type="EMBL" id="JBHSFV010000016">
    <property type="protein sequence ID" value="MFC4636187.1"/>
    <property type="molecule type" value="Genomic_DNA"/>
</dbReference>
<comment type="caution">
    <text evidence="1">The sequence shown here is derived from an EMBL/GenBank/DDBJ whole genome shotgun (WGS) entry which is preliminary data.</text>
</comment>